<name>A0A392VSC5_9FABA</name>
<sequence length="44" mass="4807">MFEDGGCNSVIMSIKDTCNVRIKVSDVIRLDLALHNDAGGRTIK</sequence>
<reference evidence="1 2" key="1">
    <citation type="journal article" date="2018" name="Front. Plant Sci.">
        <title>Red Clover (Trifolium pratense) and Zigzag Clover (T. medium) - A Picture of Genomic Similarities and Differences.</title>
        <authorList>
            <person name="Dluhosova J."/>
            <person name="Istvanek J."/>
            <person name="Nedelnik J."/>
            <person name="Repkova J."/>
        </authorList>
    </citation>
    <scope>NUCLEOTIDE SEQUENCE [LARGE SCALE GENOMIC DNA]</scope>
    <source>
        <strain evidence="2">cv. 10/8</strain>
        <tissue evidence="1">Leaf</tissue>
    </source>
</reference>
<dbReference type="AlphaFoldDB" id="A0A392VSC5"/>
<proteinExistence type="predicted"/>
<protein>
    <submittedName>
        <fullName evidence="1">Uncharacterized protein</fullName>
    </submittedName>
</protein>
<dbReference type="Proteomes" id="UP000265520">
    <property type="component" value="Unassembled WGS sequence"/>
</dbReference>
<evidence type="ECO:0000313" key="2">
    <source>
        <dbReference type="Proteomes" id="UP000265520"/>
    </source>
</evidence>
<keyword evidence="2" id="KW-1185">Reference proteome</keyword>
<comment type="caution">
    <text evidence="1">The sequence shown here is derived from an EMBL/GenBank/DDBJ whole genome shotgun (WGS) entry which is preliminary data.</text>
</comment>
<evidence type="ECO:0000313" key="1">
    <source>
        <dbReference type="EMBL" id="MCI91294.1"/>
    </source>
</evidence>
<dbReference type="EMBL" id="LXQA011268308">
    <property type="protein sequence ID" value="MCI91294.1"/>
    <property type="molecule type" value="Genomic_DNA"/>
</dbReference>
<organism evidence="1 2">
    <name type="scientific">Trifolium medium</name>
    <dbReference type="NCBI Taxonomy" id="97028"/>
    <lineage>
        <taxon>Eukaryota</taxon>
        <taxon>Viridiplantae</taxon>
        <taxon>Streptophyta</taxon>
        <taxon>Embryophyta</taxon>
        <taxon>Tracheophyta</taxon>
        <taxon>Spermatophyta</taxon>
        <taxon>Magnoliopsida</taxon>
        <taxon>eudicotyledons</taxon>
        <taxon>Gunneridae</taxon>
        <taxon>Pentapetalae</taxon>
        <taxon>rosids</taxon>
        <taxon>fabids</taxon>
        <taxon>Fabales</taxon>
        <taxon>Fabaceae</taxon>
        <taxon>Papilionoideae</taxon>
        <taxon>50 kb inversion clade</taxon>
        <taxon>NPAAA clade</taxon>
        <taxon>Hologalegina</taxon>
        <taxon>IRL clade</taxon>
        <taxon>Trifolieae</taxon>
        <taxon>Trifolium</taxon>
    </lineage>
</organism>
<feature type="non-terminal residue" evidence="1">
    <location>
        <position position="44"/>
    </location>
</feature>
<accession>A0A392VSC5</accession>